<feature type="transmembrane region" description="Helical" evidence="2">
    <location>
        <begin position="248"/>
        <end position="267"/>
    </location>
</feature>
<evidence type="ECO:0000313" key="4">
    <source>
        <dbReference type="EMBL" id="EJU03359.1"/>
    </source>
</evidence>
<organism evidence="4 5">
    <name type="scientific">Dacryopinax primogenitus (strain DJM 731)</name>
    <name type="common">Brown rot fungus</name>
    <dbReference type="NCBI Taxonomy" id="1858805"/>
    <lineage>
        <taxon>Eukaryota</taxon>
        <taxon>Fungi</taxon>
        <taxon>Dikarya</taxon>
        <taxon>Basidiomycota</taxon>
        <taxon>Agaricomycotina</taxon>
        <taxon>Dacrymycetes</taxon>
        <taxon>Dacrymycetales</taxon>
        <taxon>Dacrymycetaceae</taxon>
        <taxon>Dacryopinax</taxon>
    </lineage>
</organism>
<keyword evidence="5" id="KW-1185">Reference proteome</keyword>
<feature type="transmembrane region" description="Helical" evidence="2">
    <location>
        <begin position="167"/>
        <end position="188"/>
    </location>
</feature>
<dbReference type="RefSeq" id="XP_040630253.1">
    <property type="nucleotide sequence ID" value="XM_040768280.1"/>
</dbReference>
<evidence type="ECO:0000256" key="1">
    <source>
        <dbReference type="SAM" id="MobiDB-lite"/>
    </source>
</evidence>
<dbReference type="EMBL" id="JH795860">
    <property type="protein sequence ID" value="EJU03359.1"/>
    <property type="molecule type" value="Genomic_DNA"/>
</dbReference>
<dbReference type="InterPro" id="IPR045340">
    <property type="entry name" value="DUF6533"/>
</dbReference>
<proteinExistence type="predicted"/>
<keyword evidence="2" id="KW-1133">Transmembrane helix</keyword>
<sequence length="400" mass="44674">MRLTTRPSPTRSDAEADLSISSLIDPQPSYQLFSWFIPLLGKLCRYHLAASVQQRGTAEVVLLPNMSTSSVSGANYTLPPGYTGTLDDYVQSIFNAGYFDMVATAIVIFDTVIILGDEIHLVWQGRWGLPTIVYFLNHYGILFQALLNQVAVNDVYLSPEHCLQWNLASNWFIPIIMMFAEAMLVFRITALHENNVKVSIAIRTLYFACSGIMSLLTGLLLDGVGPFASADGSVLACDIRQLGENMFYTIWIPSLVLETVLVLMTLAKSLAHRRNGLRTPLLAVLVRDGFMYFFIVFGVMLTNLVICMTVEDVYYALVSHRLTLCVSSILSSRLFLHLRKTAYQSPEGYSTQNTDKPPSLVESAISEPLSNWLDFHERNGEEGDREGLERSESNLNGKTE</sequence>
<dbReference type="Proteomes" id="UP000030653">
    <property type="component" value="Unassembled WGS sequence"/>
</dbReference>
<name>M5G3V6_DACPD</name>
<feature type="compositionally biased region" description="Basic and acidic residues" evidence="1">
    <location>
        <begin position="376"/>
        <end position="392"/>
    </location>
</feature>
<dbReference type="STRING" id="1858805.M5G3V6"/>
<evidence type="ECO:0000313" key="5">
    <source>
        <dbReference type="Proteomes" id="UP000030653"/>
    </source>
</evidence>
<feature type="transmembrane region" description="Helical" evidence="2">
    <location>
        <begin position="200"/>
        <end position="221"/>
    </location>
</feature>
<evidence type="ECO:0000256" key="2">
    <source>
        <dbReference type="SAM" id="Phobius"/>
    </source>
</evidence>
<feature type="transmembrane region" description="Helical" evidence="2">
    <location>
        <begin position="96"/>
        <end position="115"/>
    </location>
</feature>
<dbReference type="Pfam" id="PF20151">
    <property type="entry name" value="DUF6533"/>
    <property type="match status" value="1"/>
</dbReference>
<protein>
    <recommendedName>
        <fullName evidence="3">DUF6533 domain-containing protein</fullName>
    </recommendedName>
</protein>
<dbReference type="OMA" id="QWITISV"/>
<keyword evidence="2" id="KW-0812">Transmembrane</keyword>
<gene>
    <name evidence="4" type="ORF">DACRYDRAFT_106518</name>
</gene>
<dbReference type="GeneID" id="63683342"/>
<feature type="region of interest" description="Disordered" evidence="1">
    <location>
        <begin position="376"/>
        <end position="400"/>
    </location>
</feature>
<evidence type="ECO:0000259" key="3">
    <source>
        <dbReference type="Pfam" id="PF20151"/>
    </source>
</evidence>
<dbReference type="HOGENOM" id="CLU_688913_0_0_1"/>
<feature type="transmembrane region" description="Helical" evidence="2">
    <location>
        <begin position="127"/>
        <end position="147"/>
    </location>
</feature>
<dbReference type="AlphaFoldDB" id="M5G3V6"/>
<accession>M5G3V6</accession>
<dbReference type="OrthoDB" id="3349377at2759"/>
<feature type="domain" description="DUF6533" evidence="3">
    <location>
        <begin position="98"/>
        <end position="142"/>
    </location>
</feature>
<reference evidence="4 5" key="1">
    <citation type="journal article" date="2012" name="Science">
        <title>The Paleozoic origin of enzymatic lignin decomposition reconstructed from 31 fungal genomes.</title>
        <authorList>
            <person name="Floudas D."/>
            <person name="Binder M."/>
            <person name="Riley R."/>
            <person name="Barry K."/>
            <person name="Blanchette R.A."/>
            <person name="Henrissat B."/>
            <person name="Martinez A.T."/>
            <person name="Otillar R."/>
            <person name="Spatafora J.W."/>
            <person name="Yadav J.S."/>
            <person name="Aerts A."/>
            <person name="Benoit I."/>
            <person name="Boyd A."/>
            <person name="Carlson A."/>
            <person name="Copeland A."/>
            <person name="Coutinho P.M."/>
            <person name="de Vries R.P."/>
            <person name="Ferreira P."/>
            <person name="Findley K."/>
            <person name="Foster B."/>
            <person name="Gaskell J."/>
            <person name="Glotzer D."/>
            <person name="Gorecki P."/>
            <person name="Heitman J."/>
            <person name="Hesse C."/>
            <person name="Hori C."/>
            <person name="Igarashi K."/>
            <person name="Jurgens J.A."/>
            <person name="Kallen N."/>
            <person name="Kersten P."/>
            <person name="Kohler A."/>
            <person name="Kuees U."/>
            <person name="Kumar T.K.A."/>
            <person name="Kuo A."/>
            <person name="LaButti K."/>
            <person name="Larrondo L.F."/>
            <person name="Lindquist E."/>
            <person name="Ling A."/>
            <person name="Lombard V."/>
            <person name="Lucas S."/>
            <person name="Lundell T."/>
            <person name="Martin R."/>
            <person name="McLaughlin D.J."/>
            <person name="Morgenstern I."/>
            <person name="Morin E."/>
            <person name="Murat C."/>
            <person name="Nagy L.G."/>
            <person name="Nolan M."/>
            <person name="Ohm R.A."/>
            <person name="Patyshakuliyeva A."/>
            <person name="Rokas A."/>
            <person name="Ruiz-Duenas F.J."/>
            <person name="Sabat G."/>
            <person name="Salamov A."/>
            <person name="Samejima M."/>
            <person name="Schmutz J."/>
            <person name="Slot J.C."/>
            <person name="St John F."/>
            <person name="Stenlid J."/>
            <person name="Sun H."/>
            <person name="Sun S."/>
            <person name="Syed K."/>
            <person name="Tsang A."/>
            <person name="Wiebenga A."/>
            <person name="Young D."/>
            <person name="Pisabarro A."/>
            <person name="Eastwood D.C."/>
            <person name="Martin F."/>
            <person name="Cullen D."/>
            <person name="Grigoriev I.V."/>
            <person name="Hibbett D.S."/>
        </authorList>
    </citation>
    <scope>NUCLEOTIDE SEQUENCE [LARGE SCALE GENOMIC DNA]</scope>
    <source>
        <strain evidence="4 5">DJM-731 SS1</strain>
    </source>
</reference>
<keyword evidence="2" id="KW-0472">Membrane</keyword>